<dbReference type="AlphaFoldDB" id="A0A401HAV6"/>
<gene>
    <name evidence="1" type="ORF">apy_12130</name>
</gene>
<sequence length="141" mass="16395">MTQGRVSKKYIETRYRETAKRLAQNIPRETVTLYEASRGRLTITLHSGEAHTLDKEEVEKILEAAPPYFWKLARIPIVLRYEKTPSGVARYVVQGDSWQRRLVEVIVRGDYTPQGLHELTVSQFQRIAARYRSIFFVTISP</sequence>
<dbReference type="InterPro" id="IPR012357">
    <property type="entry name" value="UCP024484"/>
</dbReference>
<proteinExistence type="predicted"/>
<comment type="caution">
    <text evidence="1">The sequence shown here is derived from an EMBL/GenBank/DDBJ whole genome shotgun (WGS) entry which is preliminary data.</text>
</comment>
<evidence type="ECO:0000313" key="2">
    <source>
        <dbReference type="Proteomes" id="UP000291213"/>
    </source>
</evidence>
<dbReference type="Proteomes" id="UP000291213">
    <property type="component" value="Unassembled WGS sequence"/>
</dbReference>
<name>A0A401HAV6_AERPX</name>
<dbReference type="OrthoDB" id="45662at2157"/>
<dbReference type="Pfam" id="PF01886">
    <property type="entry name" value="DUF61"/>
    <property type="match status" value="1"/>
</dbReference>
<evidence type="ECO:0000313" key="1">
    <source>
        <dbReference type="EMBL" id="GBF09488.1"/>
    </source>
</evidence>
<accession>A0A401HAV6</accession>
<protein>
    <submittedName>
        <fullName evidence="1">Uncharacterized protein</fullName>
    </submittedName>
</protein>
<dbReference type="EMBL" id="BDMD01000071">
    <property type="protein sequence ID" value="GBF09488.1"/>
    <property type="molecule type" value="Genomic_DNA"/>
</dbReference>
<organism evidence="1 2">
    <name type="scientific">Aeropyrum pernix</name>
    <dbReference type="NCBI Taxonomy" id="56636"/>
    <lineage>
        <taxon>Archaea</taxon>
        <taxon>Thermoproteota</taxon>
        <taxon>Thermoprotei</taxon>
        <taxon>Desulfurococcales</taxon>
        <taxon>Desulfurococcaceae</taxon>
        <taxon>Aeropyrum</taxon>
    </lineage>
</organism>
<dbReference type="InterPro" id="IPR002746">
    <property type="entry name" value="UPF0216"/>
</dbReference>
<dbReference type="PIRSF" id="PIRSF024484">
    <property type="entry name" value="UCP024484"/>
    <property type="match status" value="1"/>
</dbReference>
<dbReference type="RefSeq" id="WP_131160456.1">
    <property type="nucleotide sequence ID" value="NZ_BDMD01000071.1"/>
</dbReference>
<reference evidence="1 2" key="1">
    <citation type="submission" date="2017-02" db="EMBL/GenBank/DDBJ databases">
        <title>isolation and characterization of a novel temperate virus Aeropyrum globular virus 1 infecting hyperthermophilic archaeon Aeropyrum.</title>
        <authorList>
            <person name="Yumiya M."/>
            <person name="Yoshida T."/>
            <person name="Sako Y."/>
        </authorList>
    </citation>
    <scope>NUCLEOTIDE SEQUENCE [LARGE SCALE GENOMIC DNA]</scope>
    <source>
        <strain evidence="1 2">YK1-12-2013</strain>
    </source>
</reference>